<feature type="transmembrane region" description="Helical" evidence="1">
    <location>
        <begin position="43"/>
        <end position="60"/>
    </location>
</feature>
<evidence type="ECO:0000313" key="2">
    <source>
        <dbReference type="EMBL" id="VDD61001.1"/>
    </source>
</evidence>
<sequence>MCLTSWSARRIMSTRVMQLWSFSCSMRDGDEVKLRTVQHTQKVLKLHVILLASLFIHLVLKNHSEALLTSLGSTMGTKKTRSSGFGQIRFWQQKLLMGLGL</sequence>
<proteinExistence type="predicted"/>
<protein>
    <submittedName>
        <fullName evidence="2">Uncharacterized protein</fullName>
    </submittedName>
</protein>
<keyword evidence="1" id="KW-1133">Transmembrane helix</keyword>
<gene>
    <name evidence="2" type="ORF">BOLC6T36454H</name>
</gene>
<organism evidence="2">
    <name type="scientific">Brassica oleracea</name>
    <name type="common">Wild cabbage</name>
    <dbReference type="NCBI Taxonomy" id="3712"/>
    <lineage>
        <taxon>Eukaryota</taxon>
        <taxon>Viridiplantae</taxon>
        <taxon>Streptophyta</taxon>
        <taxon>Embryophyta</taxon>
        <taxon>Tracheophyta</taxon>
        <taxon>Spermatophyta</taxon>
        <taxon>Magnoliopsida</taxon>
        <taxon>eudicotyledons</taxon>
        <taxon>Gunneridae</taxon>
        <taxon>Pentapetalae</taxon>
        <taxon>rosids</taxon>
        <taxon>malvids</taxon>
        <taxon>Brassicales</taxon>
        <taxon>Brassicaceae</taxon>
        <taxon>Brassiceae</taxon>
        <taxon>Brassica</taxon>
    </lineage>
</organism>
<keyword evidence="1" id="KW-0472">Membrane</keyword>
<dbReference type="AlphaFoldDB" id="A0A3P6GMV5"/>
<evidence type="ECO:0000256" key="1">
    <source>
        <dbReference type="SAM" id="Phobius"/>
    </source>
</evidence>
<dbReference type="EMBL" id="LR031880">
    <property type="protein sequence ID" value="VDD61001.1"/>
    <property type="molecule type" value="Genomic_DNA"/>
</dbReference>
<reference evidence="2" key="1">
    <citation type="submission" date="2018-11" db="EMBL/GenBank/DDBJ databases">
        <authorList>
            <consortium name="Genoscope - CEA"/>
            <person name="William W."/>
        </authorList>
    </citation>
    <scope>NUCLEOTIDE SEQUENCE</scope>
</reference>
<name>A0A3P6GMV5_BRAOL</name>
<accession>A0A3P6GMV5</accession>
<keyword evidence="1" id="KW-0812">Transmembrane</keyword>